<protein>
    <submittedName>
        <fullName evidence="2 4">Uncharacterized protein</fullName>
    </submittedName>
</protein>
<evidence type="ECO:0000313" key="3">
    <source>
        <dbReference type="Proteomes" id="UP000278807"/>
    </source>
</evidence>
<dbReference type="AlphaFoldDB" id="A0A0R3T509"/>
<evidence type="ECO:0000313" key="2">
    <source>
        <dbReference type="EMBL" id="VDN98005.1"/>
    </source>
</evidence>
<dbReference type="Proteomes" id="UP000278807">
    <property type="component" value="Unassembled WGS sequence"/>
</dbReference>
<name>A0A0R3T509_RODNA</name>
<evidence type="ECO:0000313" key="4">
    <source>
        <dbReference type="WBParaSite" id="HNAJ_0000214701-mRNA-1"/>
    </source>
</evidence>
<proteinExistence type="predicted"/>
<accession>A0A0R3T509</accession>
<feature type="region of interest" description="Disordered" evidence="1">
    <location>
        <begin position="83"/>
        <end position="102"/>
    </location>
</feature>
<evidence type="ECO:0000256" key="1">
    <source>
        <dbReference type="SAM" id="MobiDB-lite"/>
    </source>
</evidence>
<sequence>MGNTPVSKSRENENENVDQPRTPKVKKLKLDDIDPRSPTEGITRTPIVLGKSTKDENFSPLDVRLPFDTSTFESIDGCLTEDESIHQPDVSTTAAAPKKGDLLGRMRKSLRIHPGLLIQMRRMQKAHHDKQQKGHEGNAPGNIVNNESSGNHPHSTADSESAGFLEK</sequence>
<keyword evidence="3" id="KW-1185">Reference proteome</keyword>
<dbReference type="EMBL" id="UZAE01000990">
    <property type="protein sequence ID" value="VDN98005.1"/>
    <property type="molecule type" value="Genomic_DNA"/>
</dbReference>
<feature type="compositionally biased region" description="Basic and acidic residues" evidence="1">
    <location>
        <begin position="28"/>
        <end position="37"/>
    </location>
</feature>
<reference evidence="4" key="1">
    <citation type="submission" date="2017-02" db="UniProtKB">
        <authorList>
            <consortium name="WormBaseParasite"/>
        </authorList>
    </citation>
    <scope>IDENTIFICATION</scope>
</reference>
<dbReference type="STRING" id="102285.A0A0R3T509"/>
<reference evidence="2 3" key="2">
    <citation type="submission" date="2018-11" db="EMBL/GenBank/DDBJ databases">
        <authorList>
            <consortium name="Pathogen Informatics"/>
        </authorList>
    </citation>
    <scope>NUCLEOTIDE SEQUENCE [LARGE SCALE GENOMIC DNA]</scope>
</reference>
<dbReference type="OrthoDB" id="6337960at2759"/>
<dbReference type="WBParaSite" id="HNAJ_0000214701-mRNA-1">
    <property type="protein sequence ID" value="HNAJ_0000214701-mRNA-1"/>
    <property type="gene ID" value="HNAJ_0000214701"/>
</dbReference>
<feature type="region of interest" description="Disordered" evidence="1">
    <location>
        <begin position="121"/>
        <end position="167"/>
    </location>
</feature>
<gene>
    <name evidence="2" type="ORF">HNAJ_LOCUS2146</name>
</gene>
<organism evidence="4">
    <name type="scientific">Rodentolepis nana</name>
    <name type="common">Dwarf tapeworm</name>
    <name type="synonym">Hymenolepis nana</name>
    <dbReference type="NCBI Taxonomy" id="102285"/>
    <lineage>
        <taxon>Eukaryota</taxon>
        <taxon>Metazoa</taxon>
        <taxon>Spiralia</taxon>
        <taxon>Lophotrochozoa</taxon>
        <taxon>Platyhelminthes</taxon>
        <taxon>Cestoda</taxon>
        <taxon>Eucestoda</taxon>
        <taxon>Cyclophyllidea</taxon>
        <taxon>Hymenolepididae</taxon>
        <taxon>Rodentolepis</taxon>
    </lineage>
</organism>
<feature type="compositionally biased region" description="Polar residues" evidence="1">
    <location>
        <begin position="143"/>
        <end position="159"/>
    </location>
</feature>
<feature type="region of interest" description="Disordered" evidence="1">
    <location>
        <begin position="1"/>
        <end position="58"/>
    </location>
</feature>